<evidence type="ECO:0000313" key="1">
    <source>
        <dbReference type="EMBL" id="KAF7340820.1"/>
    </source>
</evidence>
<evidence type="ECO:0000313" key="2">
    <source>
        <dbReference type="Proteomes" id="UP000623467"/>
    </source>
</evidence>
<protein>
    <submittedName>
        <fullName evidence="1">Uncharacterized protein</fullName>
    </submittedName>
</protein>
<dbReference type="AlphaFoldDB" id="A0A8H6XI72"/>
<keyword evidence="2" id="KW-1185">Reference proteome</keyword>
<sequence length="106" mass="11465">MAATLFNVQPSALRGGMAFGRFFGPNFLPMLARLTLPYASAAASKPDDSAGRSNMSIDFDVHVQNIEDISSTNVPSPPWAGLEDNRRHRCTISAFVNNVANVVLNQ</sequence>
<proteinExistence type="predicted"/>
<reference evidence="1" key="1">
    <citation type="submission" date="2020-05" db="EMBL/GenBank/DDBJ databases">
        <title>Mycena genomes resolve the evolution of fungal bioluminescence.</title>
        <authorList>
            <person name="Tsai I.J."/>
        </authorList>
    </citation>
    <scope>NUCLEOTIDE SEQUENCE</scope>
    <source>
        <strain evidence="1">160909Yilan</strain>
    </source>
</reference>
<accession>A0A8H6XI72</accession>
<name>A0A8H6XI72_9AGAR</name>
<gene>
    <name evidence="1" type="ORF">MSAN_02111300</name>
</gene>
<dbReference type="EMBL" id="JACAZH010000029">
    <property type="protein sequence ID" value="KAF7340820.1"/>
    <property type="molecule type" value="Genomic_DNA"/>
</dbReference>
<dbReference type="Proteomes" id="UP000623467">
    <property type="component" value="Unassembled WGS sequence"/>
</dbReference>
<comment type="caution">
    <text evidence="1">The sequence shown here is derived from an EMBL/GenBank/DDBJ whole genome shotgun (WGS) entry which is preliminary data.</text>
</comment>
<organism evidence="1 2">
    <name type="scientific">Mycena sanguinolenta</name>
    <dbReference type="NCBI Taxonomy" id="230812"/>
    <lineage>
        <taxon>Eukaryota</taxon>
        <taxon>Fungi</taxon>
        <taxon>Dikarya</taxon>
        <taxon>Basidiomycota</taxon>
        <taxon>Agaricomycotina</taxon>
        <taxon>Agaricomycetes</taxon>
        <taxon>Agaricomycetidae</taxon>
        <taxon>Agaricales</taxon>
        <taxon>Marasmiineae</taxon>
        <taxon>Mycenaceae</taxon>
        <taxon>Mycena</taxon>
    </lineage>
</organism>